<comment type="similarity">
    <text evidence="1">Belongs to the peptidase S49 family.</text>
</comment>
<evidence type="ECO:0000313" key="8">
    <source>
        <dbReference type="EMBL" id="MBM6575499.1"/>
    </source>
</evidence>
<name>A0ABS2D3L8_9SPHN</name>
<sequence>MTDTTAPQPSFSDGRPSFTDGQPRRRRGGWRLVRGAWKLLVAVKDLLVLILVLLFFAVLFAALTARPGTKAIGSGALLLDLDGSVVEQPEEPAAFAALSGQATTRQFRLRDVLRAIDTARTDTRVKAVVLDLDQFSGAYPAALGEMADALVRVRQSGKPVLAYATAYTDGSYRLAAAASEVWVDPMGGALFQGAGGTQLYYKGLIDKLGVNTHVYRVGRYKSFVEPYTRADQSPDARAASQALYGSLMEQWVQGVTRVRPKAQVARFLADPQAAVLATGGDVAKANVAMGLVDRLGDRIAFNKRVAALVGGDSTKPAIGFANIGYDAWVAANPMSTTGDAIGILTVAGNIVDGEGGPGTAAGDTIAKAMLDGLATNKLKAVVLRVDSPGGSALASERIRLAVLEAKKRGLPIVVSMGGLAASGGYWVSTAGDTIFAEPNTITGSIGIFGIIPTFEATLAKIGVTTDGVRTTPLSGQPDVFAGTTPMLDTILQAGIEHGYREFIGRVASARRMTPARVDEIGQGRVWDGGTARQLGLVDRFGGLGDAVAEAARRAKLDPAKVHTVYLEKQPSWAAQLAQAWNDSERDDETGGGDAFARIALQQRAIVGQVLGDMKRLASGGSIQARCLECGGLGPSTGAVSDAKLFDLVLARFGL</sequence>
<dbReference type="InterPro" id="IPR029045">
    <property type="entry name" value="ClpP/crotonase-like_dom_sf"/>
</dbReference>
<keyword evidence="6" id="KW-1133">Transmembrane helix</keyword>
<feature type="region of interest" description="Disordered" evidence="5">
    <location>
        <begin position="1"/>
        <end position="24"/>
    </location>
</feature>
<evidence type="ECO:0000256" key="4">
    <source>
        <dbReference type="ARBA" id="ARBA00022825"/>
    </source>
</evidence>
<evidence type="ECO:0000313" key="9">
    <source>
        <dbReference type="Proteomes" id="UP000763641"/>
    </source>
</evidence>
<accession>A0ABS2D3L8</accession>
<keyword evidence="4" id="KW-0720">Serine protease</keyword>
<dbReference type="RefSeq" id="WP_204195030.1">
    <property type="nucleotide sequence ID" value="NZ_JAFEMC010000001.1"/>
</dbReference>
<dbReference type="InterPro" id="IPR047217">
    <property type="entry name" value="S49_SppA_67K_type_N"/>
</dbReference>
<dbReference type="CDD" id="cd07023">
    <property type="entry name" value="S49_Sppa_N_C"/>
    <property type="match status" value="1"/>
</dbReference>
<organism evidence="8 9">
    <name type="scientific">Sphingomonas longa</name>
    <dbReference type="NCBI Taxonomy" id="2778730"/>
    <lineage>
        <taxon>Bacteria</taxon>
        <taxon>Pseudomonadati</taxon>
        <taxon>Pseudomonadota</taxon>
        <taxon>Alphaproteobacteria</taxon>
        <taxon>Sphingomonadales</taxon>
        <taxon>Sphingomonadaceae</taxon>
        <taxon>Sphingomonas</taxon>
    </lineage>
</organism>
<feature type="transmembrane region" description="Helical" evidence="6">
    <location>
        <begin position="46"/>
        <end position="65"/>
    </location>
</feature>
<dbReference type="Pfam" id="PF01343">
    <property type="entry name" value="Peptidase_S49"/>
    <property type="match status" value="2"/>
</dbReference>
<dbReference type="Gene3D" id="6.20.330.10">
    <property type="match status" value="1"/>
</dbReference>
<keyword evidence="2" id="KW-0645">Protease</keyword>
<keyword evidence="6" id="KW-0472">Membrane</keyword>
<evidence type="ECO:0000256" key="5">
    <source>
        <dbReference type="SAM" id="MobiDB-lite"/>
    </source>
</evidence>
<evidence type="ECO:0000256" key="2">
    <source>
        <dbReference type="ARBA" id="ARBA00022670"/>
    </source>
</evidence>
<comment type="caution">
    <text evidence="8">The sequence shown here is derived from an EMBL/GenBank/DDBJ whole genome shotgun (WGS) entry which is preliminary data.</text>
</comment>
<dbReference type="PANTHER" id="PTHR33209:SF1">
    <property type="entry name" value="PEPTIDASE S49 DOMAIN-CONTAINING PROTEIN"/>
    <property type="match status" value="1"/>
</dbReference>
<feature type="compositionally biased region" description="Polar residues" evidence="5">
    <location>
        <begin position="1"/>
        <end position="11"/>
    </location>
</feature>
<keyword evidence="9" id="KW-1185">Reference proteome</keyword>
<dbReference type="PANTHER" id="PTHR33209">
    <property type="entry name" value="PROTEASE 4"/>
    <property type="match status" value="1"/>
</dbReference>
<evidence type="ECO:0000259" key="7">
    <source>
        <dbReference type="Pfam" id="PF01343"/>
    </source>
</evidence>
<dbReference type="Proteomes" id="UP000763641">
    <property type="component" value="Unassembled WGS sequence"/>
</dbReference>
<feature type="domain" description="Peptidase S49" evidence="7">
    <location>
        <begin position="405"/>
        <end position="556"/>
    </location>
</feature>
<evidence type="ECO:0000256" key="1">
    <source>
        <dbReference type="ARBA" id="ARBA00008683"/>
    </source>
</evidence>
<feature type="domain" description="Peptidase S49" evidence="7">
    <location>
        <begin position="154"/>
        <end position="300"/>
    </location>
</feature>
<evidence type="ECO:0000256" key="6">
    <source>
        <dbReference type="SAM" id="Phobius"/>
    </source>
</evidence>
<keyword evidence="6" id="KW-0812">Transmembrane</keyword>
<dbReference type="InterPro" id="IPR002142">
    <property type="entry name" value="Peptidase_S49"/>
</dbReference>
<reference evidence="8 9" key="1">
    <citation type="submission" date="2020-12" db="EMBL/GenBank/DDBJ databases">
        <title>Sphingomonas sp.</title>
        <authorList>
            <person name="Kim M.K."/>
        </authorList>
    </citation>
    <scope>NUCLEOTIDE SEQUENCE [LARGE SCALE GENOMIC DNA]</scope>
    <source>
        <strain evidence="8 9">BT552</strain>
    </source>
</reference>
<dbReference type="NCBIfam" id="TIGR00705">
    <property type="entry name" value="SppA_67K"/>
    <property type="match status" value="1"/>
</dbReference>
<dbReference type="InterPro" id="IPR004634">
    <property type="entry name" value="Pept_S49_pIV"/>
</dbReference>
<dbReference type="SUPFAM" id="SSF52096">
    <property type="entry name" value="ClpP/crotonase"/>
    <property type="match status" value="2"/>
</dbReference>
<dbReference type="InterPro" id="IPR047272">
    <property type="entry name" value="S49_SppA_C"/>
</dbReference>
<dbReference type="CDD" id="cd07018">
    <property type="entry name" value="S49_SppA_67K_type"/>
    <property type="match status" value="1"/>
</dbReference>
<dbReference type="PIRSF" id="PIRSF001217">
    <property type="entry name" value="Protease_4_SppA"/>
    <property type="match status" value="1"/>
</dbReference>
<keyword evidence="3" id="KW-0378">Hydrolase</keyword>
<protein>
    <submittedName>
        <fullName evidence="8">Signal peptide peptidase SppA</fullName>
    </submittedName>
</protein>
<gene>
    <name evidence="8" type="primary">sppA</name>
    <name evidence="8" type="ORF">ILT43_03890</name>
</gene>
<dbReference type="Gene3D" id="3.90.226.10">
    <property type="entry name" value="2-enoyl-CoA Hydratase, Chain A, domain 1"/>
    <property type="match status" value="3"/>
</dbReference>
<proteinExistence type="inferred from homology"/>
<dbReference type="EMBL" id="JAFEMC010000001">
    <property type="protein sequence ID" value="MBM6575499.1"/>
    <property type="molecule type" value="Genomic_DNA"/>
</dbReference>
<evidence type="ECO:0000256" key="3">
    <source>
        <dbReference type="ARBA" id="ARBA00022801"/>
    </source>
</evidence>